<sequence length="263" mass="29164">MSAQDAKRRRADSTAAALSRPFRSPFRATPGKPSGDSQGQPSDLGRTQLDQTASPKARGPSSFPYKRQQGVGLSSRSPDTSDTQLEIAALVKAQRQLKNKLHVLTEELHLCEQAYKIEHGPSEAGSSGGEVDSELLRLTERWKSASRQAAEELFGSAKDKINRMGGPQAWKEMQEKQQEFQNEFNAGFEQDSRGEMDDCDGRSDTDAGADIELETQNERKARGGGDDAEDLNDHEFTMSMMLRSLNVEPEVIGYSKEHQMWID</sequence>
<name>A0A177A1C8_9PEZI</name>
<feature type="coiled-coil region" evidence="1">
    <location>
        <begin position="87"/>
        <end position="114"/>
    </location>
</feature>
<dbReference type="EMBL" id="KV441405">
    <property type="protein sequence ID" value="OAF56079.1"/>
    <property type="molecule type" value="Genomic_DNA"/>
</dbReference>
<dbReference type="eggNOG" id="ENOG502SAMI">
    <property type="taxonomic scope" value="Eukaryota"/>
</dbReference>
<dbReference type="GO" id="GO:0006310">
    <property type="term" value="P:DNA recombination"/>
    <property type="evidence" value="ECO:0007669"/>
    <property type="project" value="TreeGrafter"/>
</dbReference>
<dbReference type="AlphaFoldDB" id="A0A177A1C8"/>
<feature type="compositionally biased region" description="Polar residues" evidence="2">
    <location>
        <begin position="71"/>
        <end position="81"/>
    </location>
</feature>
<gene>
    <name evidence="3" type="ORF">VC83_07496</name>
</gene>
<dbReference type="Proteomes" id="UP000077154">
    <property type="component" value="Unassembled WGS sequence"/>
</dbReference>
<proteinExistence type="predicted"/>
<dbReference type="PANTHER" id="PTHR28527">
    <property type="entry name" value="MATING-TYPE SWITCHING PROTEIN SWI2-RELATED"/>
    <property type="match status" value="1"/>
</dbReference>
<keyword evidence="1" id="KW-0175">Coiled coil</keyword>
<evidence type="ECO:0000256" key="2">
    <source>
        <dbReference type="SAM" id="MobiDB-lite"/>
    </source>
</evidence>
<protein>
    <recommendedName>
        <fullName evidence="4">Swi5-dependent recombination DNA repair protein 1</fullName>
    </recommendedName>
</protein>
<dbReference type="GeneID" id="36290541"/>
<dbReference type="VEuPathDB" id="FungiDB:GMDG_02190"/>
<dbReference type="OrthoDB" id="27934at2759"/>
<evidence type="ECO:0000313" key="3">
    <source>
        <dbReference type="EMBL" id="OAF56079.1"/>
    </source>
</evidence>
<feature type="compositionally biased region" description="Basic and acidic residues" evidence="2">
    <location>
        <begin position="216"/>
        <end position="235"/>
    </location>
</feature>
<dbReference type="RefSeq" id="XP_024321377.1">
    <property type="nucleotide sequence ID" value="XM_024471066.1"/>
</dbReference>
<accession>A0A177A1C8</accession>
<evidence type="ECO:0008006" key="4">
    <source>
        <dbReference type="Google" id="ProtNLM"/>
    </source>
</evidence>
<evidence type="ECO:0000256" key="1">
    <source>
        <dbReference type="SAM" id="Coils"/>
    </source>
</evidence>
<dbReference type="PANTHER" id="PTHR28527:SF1">
    <property type="entry name" value="SWI5-DEPENDENT RECOMBINATION DNA REPAIR PROTEIN 1"/>
    <property type="match status" value="1"/>
</dbReference>
<dbReference type="Gene3D" id="6.10.140.1020">
    <property type="match status" value="1"/>
</dbReference>
<feature type="region of interest" description="Disordered" evidence="2">
    <location>
        <begin position="188"/>
        <end position="235"/>
    </location>
</feature>
<feature type="region of interest" description="Disordered" evidence="2">
    <location>
        <begin position="1"/>
        <end position="81"/>
    </location>
</feature>
<organism evidence="3">
    <name type="scientific">Pseudogymnoascus destructans</name>
    <dbReference type="NCBI Taxonomy" id="655981"/>
    <lineage>
        <taxon>Eukaryota</taxon>
        <taxon>Fungi</taxon>
        <taxon>Dikarya</taxon>
        <taxon>Ascomycota</taxon>
        <taxon>Pezizomycotina</taxon>
        <taxon>Leotiomycetes</taxon>
        <taxon>Thelebolales</taxon>
        <taxon>Thelebolaceae</taxon>
        <taxon>Pseudogymnoascus</taxon>
    </lineage>
</organism>
<reference evidence="3" key="1">
    <citation type="submission" date="2016-03" db="EMBL/GenBank/DDBJ databases">
        <title>Updated assembly of Pseudogymnoascus destructans, the fungus causing white-nose syndrome of bats.</title>
        <authorList>
            <person name="Palmer J.M."/>
            <person name="Drees K.P."/>
            <person name="Foster J.T."/>
            <person name="Lindner D.L."/>
        </authorList>
    </citation>
    <scope>NUCLEOTIDE SEQUENCE [LARGE SCALE GENOMIC DNA]</scope>
    <source>
        <strain evidence="3">20631-21</strain>
    </source>
</reference>
<feature type="compositionally biased region" description="Basic and acidic residues" evidence="2">
    <location>
        <begin position="190"/>
        <end position="205"/>
    </location>
</feature>